<comment type="caution">
    <text evidence="6">The sequence shown here is derived from an EMBL/GenBank/DDBJ whole genome shotgun (WGS) entry which is preliminary data.</text>
</comment>
<feature type="transmembrane region" description="Helical" evidence="5">
    <location>
        <begin position="42"/>
        <end position="63"/>
    </location>
</feature>
<evidence type="ECO:0000256" key="3">
    <source>
        <dbReference type="ARBA" id="ARBA00022989"/>
    </source>
</evidence>
<dbReference type="GO" id="GO:0032259">
    <property type="term" value="P:methylation"/>
    <property type="evidence" value="ECO:0007669"/>
    <property type="project" value="UniProtKB-KW"/>
</dbReference>
<evidence type="ECO:0000256" key="1">
    <source>
        <dbReference type="ARBA" id="ARBA00004127"/>
    </source>
</evidence>
<keyword evidence="6" id="KW-0489">Methyltransferase</keyword>
<accession>A0A323UBQ9</accession>
<dbReference type="InterPro" id="IPR052527">
    <property type="entry name" value="Metal_cation-efflux_comp"/>
</dbReference>
<gene>
    <name evidence="6" type="ORF">DNX69_12815</name>
</gene>
<evidence type="ECO:0000313" key="7">
    <source>
        <dbReference type="Proteomes" id="UP000248134"/>
    </source>
</evidence>
<dbReference type="GO" id="GO:0012505">
    <property type="term" value="C:endomembrane system"/>
    <property type="evidence" value="ECO:0007669"/>
    <property type="project" value="UniProtKB-SubCell"/>
</dbReference>
<dbReference type="AlphaFoldDB" id="A0A323UBQ9"/>
<evidence type="ECO:0000313" key="6">
    <source>
        <dbReference type="EMBL" id="PZA10265.1"/>
    </source>
</evidence>
<dbReference type="EMBL" id="QKQS01000023">
    <property type="protein sequence ID" value="PZA10265.1"/>
    <property type="molecule type" value="Genomic_DNA"/>
</dbReference>
<dbReference type="Proteomes" id="UP000248134">
    <property type="component" value="Unassembled WGS sequence"/>
</dbReference>
<keyword evidence="2 5" id="KW-0812">Transmembrane</keyword>
<keyword evidence="6" id="KW-0808">Transferase</keyword>
<reference evidence="6 7" key="1">
    <citation type="submission" date="2018-06" db="EMBL/GenBank/DDBJ databases">
        <title>Draft Whole-Genome Sequence of the purple photosynthetic bacterium Rhodospeudomonas palustris XCP.</title>
        <authorList>
            <person name="Rayyan A."/>
            <person name="Meyer T.E."/>
            <person name="Kyndt J.A."/>
        </authorList>
    </citation>
    <scope>NUCLEOTIDE SEQUENCE [LARGE SCALE GENOMIC DNA]</scope>
    <source>
        <strain evidence="6 7">XCP</strain>
    </source>
</reference>
<name>A0A323UBQ9_RHOPL</name>
<dbReference type="Pfam" id="PF04191">
    <property type="entry name" value="PEMT"/>
    <property type="match status" value="1"/>
</dbReference>
<organism evidence="6 7">
    <name type="scientific">Rhodopseudomonas palustris</name>
    <dbReference type="NCBI Taxonomy" id="1076"/>
    <lineage>
        <taxon>Bacteria</taxon>
        <taxon>Pseudomonadati</taxon>
        <taxon>Pseudomonadota</taxon>
        <taxon>Alphaproteobacteria</taxon>
        <taxon>Hyphomicrobiales</taxon>
        <taxon>Nitrobacteraceae</taxon>
        <taxon>Rhodopseudomonas</taxon>
    </lineage>
</organism>
<evidence type="ECO:0000256" key="2">
    <source>
        <dbReference type="ARBA" id="ARBA00022692"/>
    </source>
</evidence>
<feature type="transmembrane region" description="Helical" evidence="5">
    <location>
        <begin position="94"/>
        <end position="125"/>
    </location>
</feature>
<dbReference type="InterPro" id="IPR007318">
    <property type="entry name" value="Phopholipid_MeTrfase"/>
</dbReference>
<dbReference type="RefSeq" id="WP_110786375.1">
    <property type="nucleotide sequence ID" value="NZ_QKQS01000023.1"/>
</dbReference>
<sequence>MTGSEGARPNRLPWPPMLLVIAAVIAIGLGMVLPLPLPRAEIVVWTGYVVAVLGFAIDSWAILTMRAARTNILPHRAADRLVTWGPFRFSRNPIYLANTLLLIGIGLAAGNGWFVPLALLSAVLVDRLAIRREERHLAIRFGNAWIDYAAVTPRWLIR</sequence>
<protein>
    <submittedName>
        <fullName evidence="6">Isoprenylcysteine carboxylmethyltransferase family protein</fullName>
    </submittedName>
</protein>
<keyword evidence="3 5" id="KW-1133">Transmembrane helix</keyword>
<evidence type="ECO:0000256" key="4">
    <source>
        <dbReference type="ARBA" id="ARBA00023136"/>
    </source>
</evidence>
<dbReference type="Gene3D" id="1.20.120.1630">
    <property type="match status" value="1"/>
</dbReference>
<comment type="subcellular location">
    <subcellularLocation>
        <location evidence="1">Endomembrane system</location>
        <topology evidence="1">Multi-pass membrane protein</topology>
    </subcellularLocation>
</comment>
<proteinExistence type="predicted"/>
<dbReference type="PANTHER" id="PTHR43847">
    <property type="entry name" value="BLL3993 PROTEIN"/>
    <property type="match status" value="1"/>
</dbReference>
<evidence type="ECO:0000256" key="5">
    <source>
        <dbReference type="SAM" id="Phobius"/>
    </source>
</evidence>
<dbReference type="PANTHER" id="PTHR43847:SF1">
    <property type="entry name" value="BLL3993 PROTEIN"/>
    <property type="match status" value="1"/>
</dbReference>
<keyword evidence="4 5" id="KW-0472">Membrane</keyword>
<feature type="transmembrane region" description="Helical" evidence="5">
    <location>
        <begin position="12"/>
        <end position="35"/>
    </location>
</feature>
<dbReference type="GO" id="GO:0008168">
    <property type="term" value="F:methyltransferase activity"/>
    <property type="evidence" value="ECO:0007669"/>
    <property type="project" value="UniProtKB-KW"/>
</dbReference>
<dbReference type="OrthoDB" id="9811969at2"/>